<feature type="non-terminal residue" evidence="5">
    <location>
        <position position="1"/>
    </location>
</feature>
<proteinExistence type="inferred from homology"/>
<dbReference type="Gene3D" id="3.30.530.20">
    <property type="match status" value="1"/>
</dbReference>
<dbReference type="GO" id="GO:0045333">
    <property type="term" value="P:cellular respiration"/>
    <property type="evidence" value="ECO:0007669"/>
    <property type="project" value="InterPro"/>
</dbReference>
<gene>
    <name evidence="5" type="ORF">OSB1V03_LOCUS8568</name>
</gene>
<accession>A0A7R9Q112</accession>
<comment type="similarity">
    <text evidence="1">Belongs to the COQ10 family.</text>
</comment>
<sequence length="185" mass="21630">QLVRKLFGFPFKPFKGQTNTSKLKKYSERRILGYSKDQLFEVVSRVDDYHLFVPACVKSRVIERHNTSLTAELEIGIPPLIWERYTSRVVLQRPHLVSAKCIDGKLFRYLETNWRFGDGLAHNPQTCSLDFNVSFEFRSLIHSQLVHIFFDEMVHKTVNAFLKRAEQLYGKQTLPTISTRLSHKT</sequence>
<dbReference type="EMBL" id="OC859977">
    <property type="protein sequence ID" value="CAD7628146.1"/>
    <property type="molecule type" value="Genomic_DNA"/>
</dbReference>
<dbReference type="PANTHER" id="PTHR12901">
    <property type="entry name" value="SPERM PROTEIN HOMOLOG"/>
    <property type="match status" value="1"/>
</dbReference>
<feature type="domain" description="Coenzyme Q-binding protein COQ10 START" evidence="4">
    <location>
        <begin position="33"/>
        <end position="161"/>
    </location>
</feature>
<dbReference type="GO" id="GO:0005739">
    <property type="term" value="C:mitochondrion"/>
    <property type="evidence" value="ECO:0007669"/>
    <property type="project" value="TreeGrafter"/>
</dbReference>
<dbReference type="OrthoDB" id="292693at2759"/>
<dbReference type="SUPFAM" id="SSF55961">
    <property type="entry name" value="Bet v1-like"/>
    <property type="match status" value="1"/>
</dbReference>
<dbReference type="PANTHER" id="PTHR12901:SF10">
    <property type="entry name" value="COENZYME Q-BINDING PROTEIN COQ10, MITOCHONDRIAL"/>
    <property type="match status" value="1"/>
</dbReference>
<name>A0A7R9Q112_9ACAR</name>
<comment type="subunit">
    <text evidence="2">Interacts with coenzyme Q.</text>
</comment>
<dbReference type="GO" id="GO:0048039">
    <property type="term" value="F:ubiquinone binding"/>
    <property type="evidence" value="ECO:0007669"/>
    <property type="project" value="InterPro"/>
</dbReference>
<dbReference type="InterPro" id="IPR005031">
    <property type="entry name" value="COQ10_START"/>
</dbReference>
<evidence type="ECO:0000256" key="2">
    <source>
        <dbReference type="ARBA" id="ARBA00011814"/>
    </source>
</evidence>
<dbReference type="Pfam" id="PF03364">
    <property type="entry name" value="Polyketide_cyc"/>
    <property type="match status" value="1"/>
</dbReference>
<dbReference type="CDD" id="cd07813">
    <property type="entry name" value="COQ10p_like"/>
    <property type="match status" value="1"/>
</dbReference>
<dbReference type="Proteomes" id="UP000759131">
    <property type="component" value="Unassembled WGS sequence"/>
</dbReference>
<dbReference type="AlphaFoldDB" id="A0A7R9Q112"/>
<organism evidence="5">
    <name type="scientific">Medioppia subpectinata</name>
    <dbReference type="NCBI Taxonomy" id="1979941"/>
    <lineage>
        <taxon>Eukaryota</taxon>
        <taxon>Metazoa</taxon>
        <taxon>Ecdysozoa</taxon>
        <taxon>Arthropoda</taxon>
        <taxon>Chelicerata</taxon>
        <taxon>Arachnida</taxon>
        <taxon>Acari</taxon>
        <taxon>Acariformes</taxon>
        <taxon>Sarcoptiformes</taxon>
        <taxon>Oribatida</taxon>
        <taxon>Brachypylina</taxon>
        <taxon>Oppioidea</taxon>
        <taxon>Oppiidae</taxon>
        <taxon>Medioppia</taxon>
    </lineage>
</organism>
<reference evidence="5" key="1">
    <citation type="submission" date="2020-11" db="EMBL/GenBank/DDBJ databases">
        <authorList>
            <person name="Tran Van P."/>
        </authorList>
    </citation>
    <scope>NUCLEOTIDE SEQUENCE</scope>
</reference>
<evidence type="ECO:0000259" key="4">
    <source>
        <dbReference type="Pfam" id="PF03364"/>
    </source>
</evidence>
<dbReference type="InterPro" id="IPR023393">
    <property type="entry name" value="START-like_dom_sf"/>
</dbReference>
<keyword evidence="6" id="KW-1185">Reference proteome</keyword>
<evidence type="ECO:0000256" key="3">
    <source>
        <dbReference type="ARBA" id="ARBA00024947"/>
    </source>
</evidence>
<protein>
    <recommendedName>
        <fullName evidence="4">Coenzyme Q-binding protein COQ10 START domain-containing protein</fullName>
    </recommendedName>
</protein>
<dbReference type="InterPro" id="IPR044996">
    <property type="entry name" value="COQ10-like"/>
</dbReference>
<comment type="function">
    <text evidence="3">Required for the function of coenzyme Q in the respiratory chain. May serve as a chaperone or may be involved in the transport of Q6 from its site of synthesis to the catalytic sites of the respiratory complexes.</text>
</comment>
<evidence type="ECO:0000313" key="5">
    <source>
        <dbReference type="EMBL" id="CAD7628146.1"/>
    </source>
</evidence>
<evidence type="ECO:0000256" key="1">
    <source>
        <dbReference type="ARBA" id="ARBA00006885"/>
    </source>
</evidence>
<evidence type="ECO:0000313" key="6">
    <source>
        <dbReference type="Proteomes" id="UP000759131"/>
    </source>
</evidence>
<dbReference type="EMBL" id="CAJPIZ010005402">
    <property type="protein sequence ID" value="CAG2108576.1"/>
    <property type="molecule type" value="Genomic_DNA"/>
</dbReference>